<dbReference type="SUPFAM" id="SSF103473">
    <property type="entry name" value="MFS general substrate transporter"/>
    <property type="match status" value="1"/>
</dbReference>
<protein>
    <submittedName>
        <fullName evidence="7">MFS transporter</fullName>
    </submittedName>
</protein>
<evidence type="ECO:0000256" key="5">
    <source>
        <dbReference type="SAM" id="Phobius"/>
    </source>
</evidence>
<dbReference type="KEGG" id="barh:WN72_44550"/>
<evidence type="ECO:0000256" key="1">
    <source>
        <dbReference type="ARBA" id="ARBA00022692"/>
    </source>
</evidence>
<feature type="transmembrane region" description="Helical" evidence="5">
    <location>
        <begin position="182"/>
        <end position="201"/>
    </location>
</feature>
<sequence>MTKSFIAWKKSAGSSSLAPSRRRGLLAACLTHALHDGYTDGLYAFLPVWQAQFGLSYATLAVVRAVYFGTMGVAQIPVDRALRRLSPRTSLILSTLFASIGLIVATLPFGFSGLCIGLVVAGIGSSIQHPRGSALVTTSSGEDPRRALSIYNFSGDLGKAVLPALVALLLPIIAWRSVLGLMAVLGFCLSIVLLALIPAVVQSDRAAKRTATGGRRGGFSILTTIGALDTAVRMGYLLFLPFLIHGQHGGSSEVGLALALLFTGGALGKATCGWLAERVGVVGSVVTTEVATALLIGVTLGTSLTLTLVLLPLLGVVLNGTSSVLYGTVPELSKGDTGRSFAIFYTSVIGSGGVAPILYGVIADHSTQTIGVLAAAATAALIVPLVLALRPYLTTPAPPMPENKSALSPTPSDAGAFTK</sequence>
<feature type="domain" description="Major facilitator superfamily (MFS) profile" evidence="6">
    <location>
        <begin position="1"/>
        <end position="392"/>
    </location>
</feature>
<feature type="transmembrane region" description="Helical" evidence="5">
    <location>
        <begin position="55"/>
        <end position="78"/>
    </location>
</feature>
<gene>
    <name evidence="7" type="ORF">WN72_44550</name>
</gene>
<dbReference type="Gene3D" id="1.20.1250.20">
    <property type="entry name" value="MFS general substrate transporter like domains"/>
    <property type="match status" value="2"/>
</dbReference>
<feature type="transmembrane region" description="Helical" evidence="5">
    <location>
        <begin position="221"/>
        <end position="244"/>
    </location>
</feature>
<dbReference type="Pfam" id="PF07690">
    <property type="entry name" value="MFS_1"/>
    <property type="match status" value="2"/>
</dbReference>
<reference evidence="7 8" key="1">
    <citation type="submission" date="2018-06" db="EMBL/GenBank/DDBJ databases">
        <title>Comparative genomics of Bradyrhizobium nodulating Arachidis hypogaea.</title>
        <authorList>
            <person name="Li Y."/>
        </authorList>
    </citation>
    <scope>NUCLEOTIDE SEQUENCE [LARGE SCALE GENOMIC DNA]</scope>
    <source>
        <strain evidence="7 8">CCBAU 051107</strain>
    </source>
</reference>
<dbReference type="PANTHER" id="PTHR43129:SF1">
    <property type="entry name" value="FOSMIDOMYCIN RESISTANCE PROTEIN"/>
    <property type="match status" value="1"/>
</dbReference>
<dbReference type="GO" id="GO:0022857">
    <property type="term" value="F:transmembrane transporter activity"/>
    <property type="evidence" value="ECO:0007669"/>
    <property type="project" value="InterPro"/>
</dbReference>
<keyword evidence="1 5" id="KW-0812">Transmembrane</keyword>
<dbReference type="GO" id="GO:0005886">
    <property type="term" value="C:plasma membrane"/>
    <property type="evidence" value="ECO:0007669"/>
    <property type="project" value="TreeGrafter"/>
</dbReference>
<dbReference type="InterPro" id="IPR020846">
    <property type="entry name" value="MFS_dom"/>
</dbReference>
<keyword evidence="2 5" id="KW-1133">Transmembrane helix</keyword>
<organism evidence="7 8">
    <name type="scientific">Bradyrhizobium arachidis</name>
    <dbReference type="NCBI Taxonomy" id="858423"/>
    <lineage>
        <taxon>Bacteria</taxon>
        <taxon>Pseudomonadati</taxon>
        <taxon>Pseudomonadota</taxon>
        <taxon>Alphaproteobacteria</taxon>
        <taxon>Hyphomicrobiales</taxon>
        <taxon>Nitrobacteraceae</taxon>
        <taxon>Bradyrhizobium</taxon>
    </lineage>
</organism>
<dbReference type="Proteomes" id="UP000594015">
    <property type="component" value="Chromosome"/>
</dbReference>
<evidence type="ECO:0000256" key="2">
    <source>
        <dbReference type="ARBA" id="ARBA00022989"/>
    </source>
</evidence>
<proteinExistence type="predicted"/>
<keyword evidence="3 5" id="KW-0472">Membrane</keyword>
<dbReference type="PANTHER" id="PTHR43129">
    <property type="entry name" value="FOSMIDOMYCIN RESISTANCE PROTEIN"/>
    <property type="match status" value="1"/>
</dbReference>
<dbReference type="PROSITE" id="PS50850">
    <property type="entry name" value="MFS"/>
    <property type="match status" value="1"/>
</dbReference>
<dbReference type="AlphaFoldDB" id="A0AAE7TLC8"/>
<dbReference type="InterPro" id="IPR011701">
    <property type="entry name" value="MFS"/>
</dbReference>
<evidence type="ECO:0000313" key="7">
    <source>
        <dbReference type="EMBL" id="QOZ72580.1"/>
    </source>
</evidence>
<accession>A0AAE7TLC8</accession>
<name>A0AAE7TLC8_9BRAD</name>
<dbReference type="EMBL" id="CP030050">
    <property type="protein sequence ID" value="QOZ72580.1"/>
    <property type="molecule type" value="Genomic_DNA"/>
</dbReference>
<feature type="region of interest" description="Disordered" evidence="4">
    <location>
        <begin position="399"/>
        <end position="419"/>
    </location>
</feature>
<feature type="transmembrane region" description="Helical" evidence="5">
    <location>
        <begin position="369"/>
        <end position="393"/>
    </location>
</feature>
<feature type="transmembrane region" description="Helical" evidence="5">
    <location>
        <begin position="90"/>
        <end position="123"/>
    </location>
</feature>
<dbReference type="RefSeq" id="WP_092215419.1">
    <property type="nucleotide sequence ID" value="NZ_CP030050.1"/>
</dbReference>
<evidence type="ECO:0000259" key="6">
    <source>
        <dbReference type="PROSITE" id="PS50850"/>
    </source>
</evidence>
<feature type="transmembrane region" description="Helical" evidence="5">
    <location>
        <begin position="256"/>
        <end position="276"/>
    </location>
</feature>
<evidence type="ECO:0000256" key="3">
    <source>
        <dbReference type="ARBA" id="ARBA00023136"/>
    </source>
</evidence>
<dbReference type="InterPro" id="IPR036259">
    <property type="entry name" value="MFS_trans_sf"/>
</dbReference>
<feature type="transmembrane region" description="Helical" evidence="5">
    <location>
        <begin position="341"/>
        <end position="362"/>
    </location>
</feature>
<evidence type="ECO:0000313" key="8">
    <source>
        <dbReference type="Proteomes" id="UP000594015"/>
    </source>
</evidence>
<evidence type="ECO:0000256" key="4">
    <source>
        <dbReference type="SAM" id="MobiDB-lite"/>
    </source>
</evidence>